<dbReference type="EMBL" id="JAIMFO010000007">
    <property type="protein sequence ID" value="MBY4798091.1"/>
    <property type="molecule type" value="Genomic_DNA"/>
</dbReference>
<keyword evidence="1 3" id="KW-0479">Metal-binding</keyword>
<dbReference type="Pfam" id="PF00557">
    <property type="entry name" value="Peptidase_M24"/>
    <property type="match status" value="1"/>
</dbReference>
<name>A0ABS7ML51_9ACTN</name>
<dbReference type="InterPro" id="IPR029149">
    <property type="entry name" value="Creatin/AminoP/Spt16_N"/>
</dbReference>
<sequence length="379" mass="42060">MNTQIDQQSGPVARLARLRDLMQERRYDAVVVRDEASLRWLTGATGVFDYTGEYPHAAFITQDSALLHTDSRYLNSFEENLPEGSPWILDMDELAIPAWVARAAYKLQARVVGIEDDMQIGFYQGILRAAEDRSIALTMPLMHGDIRLMRAIKDAEELELMRQAQAITDAAFTHMVGFIRPGLTEKQIRLELERYMFENGADSLAFDSIVASGPNTANPHAIPSDRVVERGDFVLMDYGAGYRDYRSDMTRTVVLGTPTDKQREIYDLVQRCHETCAAAIHPGVDGHEIHMLSKKIIGDAGYGEYYGHSLGHGVGIDIHELPTFGRLSNTVAEGAVITVEPGVYLPGIGGVRLEDCGVVTKDGYKPFTQSPHDLVVIDC</sequence>
<dbReference type="Proteomes" id="UP000700908">
    <property type="component" value="Unassembled WGS sequence"/>
</dbReference>
<dbReference type="InterPro" id="IPR000994">
    <property type="entry name" value="Pept_M24"/>
</dbReference>
<dbReference type="SUPFAM" id="SSF53092">
    <property type="entry name" value="Creatinase/prolidase N-terminal domain"/>
    <property type="match status" value="1"/>
</dbReference>
<dbReference type="Pfam" id="PF01321">
    <property type="entry name" value="Creatinase_N"/>
    <property type="match status" value="1"/>
</dbReference>
<dbReference type="PANTHER" id="PTHR46112">
    <property type="entry name" value="AMINOPEPTIDASE"/>
    <property type="match status" value="1"/>
</dbReference>
<comment type="caution">
    <text evidence="6">The sequence shown here is derived from an EMBL/GenBank/DDBJ whole genome shotgun (WGS) entry which is preliminary data.</text>
</comment>
<dbReference type="PANTHER" id="PTHR46112:SF8">
    <property type="entry name" value="CYTOPLASMIC PEPTIDASE PEPQ-RELATED"/>
    <property type="match status" value="1"/>
</dbReference>
<dbReference type="InterPro" id="IPR000587">
    <property type="entry name" value="Creatinase_N"/>
</dbReference>
<evidence type="ECO:0000259" key="5">
    <source>
        <dbReference type="Pfam" id="PF01321"/>
    </source>
</evidence>
<dbReference type="InterPro" id="IPR050659">
    <property type="entry name" value="Peptidase_M24B"/>
</dbReference>
<dbReference type="PROSITE" id="PS00491">
    <property type="entry name" value="PROLINE_PEPTIDASE"/>
    <property type="match status" value="1"/>
</dbReference>
<dbReference type="SUPFAM" id="SSF55920">
    <property type="entry name" value="Creatinase/aminopeptidase"/>
    <property type="match status" value="1"/>
</dbReference>
<evidence type="ECO:0000256" key="2">
    <source>
        <dbReference type="ARBA" id="ARBA00022801"/>
    </source>
</evidence>
<evidence type="ECO:0000256" key="3">
    <source>
        <dbReference type="RuleBase" id="RU000590"/>
    </source>
</evidence>
<keyword evidence="7" id="KW-1185">Reference proteome</keyword>
<reference evidence="6 7" key="1">
    <citation type="submission" date="2021-08" db="EMBL/GenBank/DDBJ databases">
        <title>Collinsella faecalis sp. nov. isolated from swine faeces.</title>
        <authorList>
            <person name="Oh B.S."/>
            <person name="Lee J.H."/>
        </authorList>
    </citation>
    <scope>NUCLEOTIDE SEQUENCE [LARGE SCALE GENOMIC DNA]</scope>
    <source>
        <strain evidence="6 7">AGMB00827</strain>
    </source>
</reference>
<gene>
    <name evidence="6" type="ORF">K6V98_07005</name>
</gene>
<dbReference type="InterPro" id="IPR001131">
    <property type="entry name" value="Peptidase_M24B_aminopep-P_CS"/>
</dbReference>
<protein>
    <submittedName>
        <fullName evidence="6">Xaa-Pro peptidase family protein</fullName>
    </submittedName>
</protein>
<proteinExistence type="inferred from homology"/>
<accession>A0ABS7ML51</accession>
<dbReference type="CDD" id="cd01092">
    <property type="entry name" value="APP-like"/>
    <property type="match status" value="1"/>
</dbReference>
<dbReference type="Gene3D" id="3.90.230.10">
    <property type="entry name" value="Creatinase/methionine aminopeptidase superfamily"/>
    <property type="match status" value="1"/>
</dbReference>
<dbReference type="InterPro" id="IPR036005">
    <property type="entry name" value="Creatinase/aminopeptidase-like"/>
</dbReference>
<feature type="domain" description="Creatinase N-terminal" evidence="5">
    <location>
        <begin position="14"/>
        <end position="134"/>
    </location>
</feature>
<evidence type="ECO:0000259" key="4">
    <source>
        <dbReference type="Pfam" id="PF00557"/>
    </source>
</evidence>
<evidence type="ECO:0000313" key="7">
    <source>
        <dbReference type="Proteomes" id="UP000700908"/>
    </source>
</evidence>
<dbReference type="Gene3D" id="3.40.350.10">
    <property type="entry name" value="Creatinase/prolidase N-terminal domain"/>
    <property type="match status" value="1"/>
</dbReference>
<organism evidence="6 7">
    <name type="scientific">Collinsella ureilytica</name>
    <dbReference type="NCBI Taxonomy" id="2869515"/>
    <lineage>
        <taxon>Bacteria</taxon>
        <taxon>Bacillati</taxon>
        <taxon>Actinomycetota</taxon>
        <taxon>Coriobacteriia</taxon>
        <taxon>Coriobacteriales</taxon>
        <taxon>Coriobacteriaceae</taxon>
        <taxon>Collinsella</taxon>
    </lineage>
</organism>
<evidence type="ECO:0000313" key="6">
    <source>
        <dbReference type="EMBL" id="MBY4798091.1"/>
    </source>
</evidence>
<feature type="domain" description="Peptidase M24" evidence="4">
    <location>
        <begin position="159"/>
        <end position="361"/>
    </location>
</feature>
<dbReference type="RefSeq" id="WP_222199795.1">
    <property type="nucleotide sequence ID" value="NZ_JAIMFO010000007.1"/>
</dbReference>
<keyword evidence="2" id="KW-0378">Hydrolase</keyword>
<evidence type="ECO:0000256" key="1">
    <source>
        <dbReference type="ARBA" id="ARBA00022723"/>
    </source>
</evidence>
<comment type="similarity">
    <text evidence="3">Belongs to the peptidase M24B family.</text>
</comment>